<feature type="transmembrane region" description="Helical" evidence="1">
    <location>
        <begin position="200"/>
        <end position="220"/>
    </location>
</feature>
<keyword evidence="3" id="KW-1185">Reference proteome</keyword>
<evidence type="ECO:0000256" key="1">
    <source>
        <dbReference type="SAM" id="Phobius"/>
    </source>
</evidence>
<feature type="transmembrane region" description="Helical" evidence="1">
    <location>
        <begin position="132"/>
        <end position="150"/>
    </location>
</feature>
<name>A0ABZ2L055_9BACT</name>
<evidence type="ECO:0000313" key="3">
    <source>
        <dbReference type="Proteomes" id="UP001374803"/>
    </source>
</evidence>
<feature type="transmembrane region" description="Helical" evidence="1">
    <location>
        <begin position="291"/>
        <end position="312"/>
    </location>
</feature>
<feature type="transmembrane region" description="Helical" evidence="1">
    <location>
        <begin position="256"/>
        <end position="279"/>
    </location>
</feature>
<feature type="transmembrane region" description="Helical" evidence="1">
    <location>
        <begin position="100"/>
        <end position="120"/>
    </location>
</feature>
<reference evidence="2" key="1">
    <citation type="submission" date="2021-12" db="EMBL/GenBank/DDBJ databases">
        <title>Discovery of the Pendulisporaceae a myxobacterial family with distinct sporulation behavior and unique specialized metabolism.</title>
        <authorList>
            <person name="Garcia R."/>
            <person name="Popoff A."/>
            <person name="Bader C.D."/>
            <person name="Loehr J."/>
            <person name="Walesch S."/>
            <person name="Walt C."/>
            <person name="Boldt J."/>
            <person name="Bunk B."/>
            <person name="Haeckl F.J.F.P.J."/>
            <person name="Gunesch A.P."/>
            <person name="Birkelbach J."/>
            <person name="Nuebel U."/>
            <person name="Pietschmann T."/>
            <person name="Bach T."/>
            <person name="Mueller R."/>
        </authorList>
    </citation>
    <scope>NUCLEOTIDE SEQUENCE</scope>
    <source>
        <strain evidence="2">MSr11367</strain>
    </source>
</reference>
<evidence type="ECO:0000313" key="2">
    <source>
        <dbReference type="EMBL" id="WXB03373.1"/>
    </source>
</evidence>
<sequence length="501" mass="55079">MLAVGRLYLSSRVSGGTSAFDGVPVDDTWIHLVYARSLAEHGRFFYNEGVQESGMSSPFWVVLLAVAYKLGSAVGLSAPWCAKATSALCAFGGALAMQRLAWTASGSRIVSFCAGLFVVLEPNLAYSHWSGMEVALASLFLVLAVHAAWREHYGVCGVVLGLLVVTRGEGVPIAVFITAVVLVHRLLVRGMRPRLARADMVIAFQLLAPAFVLGGLWALYNLHVAGRPLPNTYYAKHDDTLGLLPLVNWRAILTGYFARVSFLRGPATWLAAGFVAAALFHFRSRRRWREFALVVGVPLLYVYLNVITIAYYRIDQDKEWTYYWRRYLDVALPFGGLWMAIGAWHAWELLPERRKRAGRACVLAAGPALIVAMLELHGARIAEYSWDTENIENVDVAMGTWLGASLPEDAVIAVTDAGAMRFLTKPTQRIVDLLALNCAPCAQMNMEERFRTYAAGYAVLFVEGLPMLDSFTELKTFKPGKLTMLGGAELHAVQITQSSAP</sequence>
<accession>A0ABZ2L055</accession>
<feature type="transmembrane region" description="Helical" evidence="1">
    <location>
        <begin position="170"/>
        <end position="188"/>
    </location>
</feature>
<protein>
    <recommendedName>
        <fullName evidence="4">Glycosyltransferase RgtA/B/C/D-like domain-containing protein</fullName>
    </recommendedName>
</protein>
<evidence type="ECO:0008006" key="4">
    <source>
        <dbReference type="Google" id="ProtNLM"/>
    </source>
</evidence>
<keyword evidence="1" id="KW-0472">Membrane</keyword>
<feature type="transmembrane region" description="Helical" evidence="1">
    <location>
        <begin position="332"/>
        <end position="350"/>
    </location>
</feature>
<keyword evidence="1" id="KW-0812">Transmembrane</keyword>
<dbReference type="EMBL" id="CP089983">
    <property type="protein sequence ID" value="WXB03373.1"/>
    <property type="molecule type" value="Genomic_DNA"/>
</dbReference>
<organism evidence="2 3">
    <name type="scientific">Pendulispora rubella</name>
    <dbReference type="NCBI Taxonomy" id="2741070"/>
    <lineage>
        <taxon>Bacteria</taxon>
        <taxon>Pseudomonadati</taxon>
        <taxon>Myxococcota</taxon>
        <taxon>Myxococcia</taxon>
        <taxon>Myxococcales</taxon>
        <taxon>Sorangiineae</taxon>
        <taxon>Pendulisporaceae</taxon>
        <taxon>Pendulispora</taxon>
    </lineage>
</organism>
<dbReference type="RefSeq" id="WP_394833003.1">
    <property type="nucleotide sequence ID" value="NZ_CP089929.1"/>
</dbReference>
<dbReference type="Proteomes" id="UP001374803">
    <property type="component" value="Chromosome"/>
</dbReference>
<gene>
    <name evidence="2" type="ORF">LVJ94_41525</name>
</gene>
<keyword evidence="1" id="KW-1133">Transmembrane helix</keyword>
<proteinExistence type="predicted"/>